<comment type="caution">
    <text evidence="1">The sequence shown here is derived from an EMBL/GenBank/DDBJ whole genome shotgun (WGS) entry which is preliminary data.</text>
</comment>
<reference evidence="2" key="1">
    <citation type="submission" date="2023-07" db="EMBL/GenBank/DDBJ databases">
        <title>30 novel species of actinomycetes from the DSMZ collection.</title>
        <authorList>
            <person name="Nouioui I."/>
        </authorList>
    </citation>
    <scope>NUCLEOTIDE SEQUENCE [LARGE SCALE GENOMIC DNA]</scope>
    <source>
        <strain evidence="2">DSM 44938</strain>
    </source>
</reference>
<evidence type="ECO:0000313" key="2">
    <source>
        <dbReference type="Proteomes" id="UP001183246"/>
    </source>
</evidence>
<dbReference type="SUPFAM" id="SSF53254">
    <property type="entry name" value="Phosphoglycerate mutase-like"/>
    <property type="match status" value="1"/>
</dbReference>
<dbReference type="InterPro" id="IPR029033">
    <property type="entry name" value="His_PPase_superfam"/>
</dbReference>
<dbReference type="PIRSF" id="PIRSF000709">
    <property type="entry name" value="6PFK_2-Ptase"/>
    <property type="match status" value="1"/>
</dbReference>
<dbReference type="CDD" id="cd07067">
    <property type="entry name" value="HP_PGM_like"/>
    <property type="match status" value="1"/>
</dbReference>
<name>A0ABU2MPW6_9ACTN</name>
<proteinExistence type="predicted"/>
<gene>
    <name evidence="1" type="ORF">RM590_13780</name>
</gene>
<dbReference type="EMBL" id="JAVREL010000006">
    <property type="protein sequence ID" value="MDT0343672.1"/>
    <property type="molecule type" value="Genomic_DNA"/>
</dbReference>
<dbReference type="PANTHER" id="PTHR48100:SF1">
    <property type="entry name" value="HISTIDINE PHOSPHATASE FAMILY PROTEIN-RELATED"/>
    <property type="match status" value="1"/>
</dbReference>
<dbReference type="InterPro" id="IPR050275">
    <property type="entry name" value="PGM_Phosphatase"/>
</dbReference>
<accession>A0ABU2MPW6</accession>
<organism evidence="1 2">
    <name type="scientific">Streptomyces litchfieldiae</name>
    <dbReference type="NCBI Taxonomy" id="3075543"/>
    <lineage>
        <taxon>Bacteria</taxon>
        <taxon>Bacillati</taxon>
        <taxon>Actinomycetota</taxon>
        <taxon>Actinomycetes</taxon>
        <taxon>Kitasatosporales</taxon>
        <taxon>Streptomycetaceae</taxon>
        <taxon>Streptomyces</taxon>
    </lineage>
</organism>
<keyword evidence="2" id="KW-1185">Reference proteome</keyword>
<protein>
    <submittedName>
        <fullName evidence="1">Histidine phosphatase family protein</fullName>
        <ecNumber evidence="1">3.1.3.-</ecNumber>
    </submittedName>
</protein>
<dbReference type="Pfam" id="PF00300">
    <property type="entry name" value="His_Phos_1"/>
    <property type="match status" value="1"/>
</dbReference>
<dbReference type="InterPro" id="IPR013078">
    <property type="entry name" value="His_Pase_superF_clade-1"/>
</dbReference>
<dbReference type="EC" id="3.1.3.-" evidence="1"/>
<evidence type="ECO:0000313" key="1">
    <source>
        <dbReference type="EMBL" id="MDT0343672.1"/>
    </source>
</evidence>
<dbReference type="GO" id="GO:0016787">
    <property type="term" value="F:hydrolase activity"/>
    <property type="evidence" value="ECO:0007669"/>
    <property type="project" value="UniProtKB-KW"/>
</dbReference>
<keyword evidence="1" id="KW-0378">Hydrolase</keyword>
<dbReference type="PANTHER" id="PTHR48100">
    <property type="entry name" value="BROAD-SPECIFICITY PHOSPHATASE YOR283W-RELATED"/>
    <property type="match status" value="1"/>
</dbReference>
<dbReference type="Proteomes" id="UP001183246">
    <property type="component" value="Unassembled WGS sequence"/>
</dbReference>
<dbReference type="RefSeq" id="WP_311704807.1">
    <property type="nucleotide sequence ID" value="NZ_JAVREL010000006.1"/>
</dbReference>
<dbReference type="Gene3D" id="3.40.50.1240">
    <property type="entry name" value="Phosphoglycerate mutase-like"/>
    <property type="match status" value="1"/>
</dbReference>
<dbReference type="SMART" id="SM00855">
    <property type="entry name" value="PGAM"/>
    <property type="match status" value="1"/>
</dbReference>
<sequence length="205" mass="21841">MTGRVLLVRHAETVWHADNRYAGARSDPDLTENGLRQVAALAQGALAEGVQVVVSSPLRRAVRTATPAAEAVGVPLRVVPDLREVDFGILEGHTLAEADPERARRFVADPAAHPFPGAEPPRNAAARAAAALRDVGARYPESTVLVVGHSTVLRLALCELLGLPVAAYRQLIPRLDNVAVTEIRLPADASRSVSLLSLNRTFPPP</sequence>